<dbReference type="EMBL" id="CM003105">
    <property type="protein sequence ID" value="KUI72180.1"/>
    <property type="molecule type" value="Genomic_DNA"/>
</dbReference>
<dbReference type="AlphaFoldDB" id="A0A194W7X3"/>
<evidence type="ECO:0000256" key="1">
    <source>
        <dbReference type="SAM" id="MobiDB-lite"/>
    </source>
</evidence>
<dbReference type="Proteomes" id="UP000078559">
    <property type="component" value="Chromosome 8"/>
</dbReference>
<dbReference type="PANTHER" id="PTHR35006">
    <property type="entry name" value="GLYOXALASE FAMILY PROTEIN (AFU_ORTHOLOGUE AFUA_5G14830)"/>
    <property type="match status" value="1"/>
</dbReference>
<name>A0A194W7X3_CYTMA</name>
<organism evidence="2 3">
    <name type="scientific">Cytospora mali</name>
    <name type="common">Apple Valsa canker fungus</name>
    <name type="synonym">Valsa mali</name>
    <dbReference type="NCBI Taxonomy" id="578113"/>
    <lineage>
        <taxon>Eukaryota</taxon>
        <taxon>Fungi</taxon>
        <taxon>Dikarya</taxon>
        <taxon>Ascomycota</taxon>
        <taxon>Pezizomycotina</taxon>
        <taxon>Sordariomycetes</taxon>
        <taxon>Sordariomycetidae</taxon>
        <taxon>Diaporthales</taxon>
        <taxon>Cytosporaceae</taxon>
        <taxon>Cytospora</taxon>
    </lineage>
</organism>
<feature type="region of interest" description="Disordered" evidence="1">
    <location>
        <begin position="283"/>
        <end position="317"/>
    </location>
</feature>
<dbReference type="PANTHER" id="PTHR35006:SF3">
    <property type="entry name" value="GLYOXALASE FAMILY PROTEIN (AFU_ORTHOLOGUE AFUA_3G06020)"/>
    <property type="match status" value="1"/>
</dbReference>
<feature type="region of interest" description="Disordered" evidence="1">
    <location>
        <begin position="560"/>
        <end position="582"/>
    </location>
</feature>
<dbReference type="InterPro" id="IPR029068">
    <property type="entry name" value="Glyas_Bleomycin-R_OHBP_Dase"/>
</dbReference>
<feature type="region of interest" description="Disordered" evidence="1">
    <location>
        <begin position="203"/>
        <end position="250"/>
    </location>
</feature>
<sequence>MSPMLPFIEVSHLPSSSSFYSAATQPLGLRCISAGNSSGSASITYGLVASPPVPIFELRQVKATAGRPLKLSRVVFSAASPEAVKEFQARVRKVKEENRKWGVANQAQFHYSAEPEEPLAGTAAGKAWTRTESTKLPDKARETDIDGNIMEVAYVPPAEYPQNYGSSAIRKTQSRQGEVSRILNWNYDVASSEPVSLAPLAPASSSLVSPRRPGRFPADEQASTSRRTVTHTSNTLYEPSDPTSRQNTSGLLAPGAMVGALMGAAAGAAIGAGLTYGVMRGGPQESEEPAFQRGSTFPEPYHDSRGRYSEEYERPVKEPQYRDEYAIVADRRPPPAILTRYTHAAAPVGRSREADDGYEGRSRHSSRSKPPGIAGVRSHSEVSTSRKPLMLTDTEHRSYFTAKQGELEDVTQDHRGHSSSRHSSRPKHSAAEPCSIRRSHTYHVGADGHSYMSARNQRATNTTRGPPLSGAQAELVSRPVAKVPGRPSAATIQDKPRRSNSYASAREVPLPVSRSASYIPARDVPLPASRSGMSYVPARHAPLPSGGAGGVHTEKWEDDLDSIAPDDSISCVGARRSERHYR</sequence>
<dbReference type="Gene3D" id="3.10.180.10">
    <property type="entry name" value="2,3-Dihydroxybiphenyl 1,2-Dioxygenase, domain 1"/>
    <property type="match status" value="1"/>
</dbReference>
<evidence type="ECO:0000313" key="3">
    <source>
        <dbReference type="Proteomes" id="UP000078559"/>
    </source>
</evidence>
<dbReference type="OrthoDB" id="10249419at2759"/>
<evidence type="ECO:0000313" key="2">
    <source>
        <dbReference type="EMBL" id="KUI72180.1"/>
    </source>
</evidence>
<feature type="compositionally biased region" description="Basic residues" evidence="1">
    <location>
        <begin position="417"/>
        <end position="428"/>
    </location>
</feature>
<accession>A0A194W7X3</accession>
<keyword evidence="3" id="KW-1185">Reference proteome</keyword>
<proteinExistence type="predicted"/>
<protein>
    <submittedName>
        <fullName evidence="2">Uncharacterized protein</fullName>
    </submittedName>
</protein>
<feature type="region of interest" description="Disordered" evidence="1">
    <location>
        <begin position="340"/>
        <end position="438"/>
    </location>
</feature>
<reference evidence="2" key="1">
    <citation type="submission" date="2014-12" db="EMBL/GenBank/DDBJ databases">
        <title>Genome Sequence of Valsa Canker Pathogens Uncovers a Specific Adaption of Colonization on Woody Bark.</title>
        <authorList>
            <person name="Yin Z."/>
            <person name="Liu H."/>
            <person name="Gao X."/>
            <person name="Li Z."/>
            <person name="Song N."/>
            <person name="Ke X."/>
            <person name="Dai Q."/>
            <person name="Wu Y."/>
            <person name="Sun Y."/>
            <person name="Xu J.-R."/>
            <person name="Kang Z.K."/>
            <person name="Wang L."/>
            <person name="Huang L."/>
        </authorList>
    </citation>
    <scope>NUCLEOTIDE SEQUENCE [LARGE SCALE GENOMIC DNA]</scope>
    <source>
        <strain evidence="2">03-8</strain>
    </source>
</reference>
<feature type="compositionally biased region" description="Basic and acidic residues" evidence="1">
    <location>
        <begin position="300"/>
        <end position="317"/>
    </location>
</feature>
<feature type="compositionally biased region" description="Basic and acidic residues" evidence="1">
    <location>
        <begin position="350"/>
        <end position="362"/>
    </location>
</feature>
<feature type="region of interest" description="Disordered" evidence="1">
    <location>
        <begin position="456"/>
        <end position="508"/>
    </location>
</feature>
<feature type="compositionally biased region" description="Polar residues" evidence="1">
    <location>
        <begin position="221"/>
        <end position="249"/>
    </location>
</feature>
<gene>
    <name evidence="2" type="ORF">VM1G_07908</name>
</gene>